<accession>A0AB73TK89</accession>
<dbReference type="Proteomes" id="UP000249070">
    <property type="component" value="Unassembled WGS sequence"/>
</dbReference>
<reference evidence="2 3" key="1">
    <citation type="submission" date="2018-05" db="EMBL/GenBank/DDBJ databases">
        <title>Vancomycin-resistant Enterococcus faecium strain from Chelyabinsk, Russia.</title>
        <authorList>
            <person name="Gostev V."/>
            <person name="Goncharov A."/>
            <person name="Kolodzhieva V."/>
            <person name="Suvorov A."/>
            <person name="Sidorenko S."/>
            <person name="Zueva L."/>
        </authorList>
    </citation>
    <scope>NUCLEOTIDE SEQUENCE [LARGE SCALE GENOMIC DNA]</scope>
    <source>
        <strain evidence="2 3">20</strain>
    </source>
</reference>
<evidence type="ECO:0000313" key="2">
    <source>
        <dbReference type="EMBL" id="PZM50661.1"/>
    </source>
</evidence>
<gene>
    <name evidence="2" type="ORF">DKP91_18285</name>
</gene>
<dbReference type="EMBL" id="QHGU01000444">
    <property type="protein sequence ID" value="PZM50661.1"/>
    <property type="molecule type" value="Genomic_DNA"/>
</dbReference>
<sequence length="166" mass="19637">MQDKLKELLAIRDGNLSMKEARKFGIAATTVQRLVNQGKLIKVDRGYYVEDGHGIDDLFWLQQRFSRGIFSHETTLDIYQLSTNMPKFIHLTFPHGYNVDRSITKEQQLQFHFVKKEVYELGKVEGTSFQGNPITMYDKERTLCDIWNPRYEIEYEMKLEALKEYM</sequence>
<name>A0AB73TK89_ENTFC</name>
<feature type="non-terminal residue" evidence="2">
    <location>
        <position position="166"/>
    </location>
</feature>
<dbReference type="AlphaFoldDB" id="A0AB73TK89"/>
<evidence type="ECO:0000313" key="3">
    <source>
        <dbReference type="Proteomes" id="UP000249070"/>
    </source>
</evidence>
<protein>
    <submittedName>
        <fullName evidence="2">Abortive infection protein</fullName>
    </submittedName>
</protein>
<dbReference type="Pfam" id="PF13338">
    <property type="entry name" value="AbiEi_4"/>
    <property type="match status" value="1"/>
</dbReference>
<dbReference type="InterPro" id="IPR025159">
    <property type="entry name" value="AbiEi_N"/>
</dbReference>
<comment type="caution">
    <text evidence="2">The sequence shown here is derived from an EMBL/GenBank/DDBJ whole genome shotgun (WGS) entry which is preliminary data.</text>
</comment>
<evidence type="ECO:0000259" key="1">
    <source>
        <dbReference type="Pfam" id="PF13338"/>
    </source>
</evidence>
<organism evidence="2 3">
    <name type="scientific">Enterococcus faecium</name>
    <name type="common">Streptococcus faecium</name>
    <dbReference type="NCBI Taxonomy" id="1352"/>
    <lineage>
        <taxon>Bacteria</taxon>
        <taxon>Bacillati</taxon>
        <taxon>Bacillota</taxon>
        <taxon>Bacilli</taxon>
        <taxon>Lactobacillales</taxon>
        <taxon>Enterococcaceae</taxon>
        <taxon>Enterococcus</taxon>
    </lineage>
</organism>
<dbReference type="RefSeq" id="WP_111231088.1">
    <property type="nucleotide sequence ID" value="NZ_QHGU01000444.1"/>
</dbReference>
<feature type="domain" description="AbiEi antitoxin N-terminal" evidence="1">
    <location>
        <begin position="4"/>
        <end position="49"/>
    </location>
</feature>
<proteinExistence type="predicted"/>